<keyword evidence="3" id="KW-1185">Reference proteome</keyword>
<feature type="region of interest" description="Disordered" evidence="1">
    <location>
        <begin position="14"/>
        <end position="107"/>
    </location>
</feature>
<gene>
    <name evidence="2" type="ORF">mPipKuh1_010250</name>
</gene>
<dbReference type="Proteomes" id="UP000558488">
    <property type="component" value="Unassembled WGS sequence"/>
</dbReference>
<reference evidence="2 3" key="1">
    <citation type="journal article" date="2020" name="Nature">
        <title>Six reference-quality genomes reveal evolution of bat adaptations.</title>
        <authorList>
            <person name="Jebb D."/>
            <person name="Huang Z."/>
            <person name="Pippel M."/>
            <person name="Hughes G.M."/>
            <person name="Lavrichenko K."/>
            <person name="Devanna P."/>
            <person name="Winkler S."/>
            <person name="Jermiin L.S."/>
            <person name="Skirmuntt E.C."/>
            <person name="Katzourakis A."/>
            <person name="Burkitt-Gray L."/>
            <person name="Ray D.A."/>
            <person name="Sullivan K.A.M."/>
            <person name="Roscito J.G."/>
            <person name="Kirilenko B.M."/>
            <person name="Davalos L.M."/>
            <person name="Corthals A.P."/>
            <person name="Power M.L."/>
            <person name="Jones G."/>
            <person name="Ransome R.D."/>
            <person name="Dechmann D.K.N."/>
            <person name="Locatelli A.G."/>
            <person name="Puechmaille S.J."/>
            <person name="Fedrigo O."/>
            <person name="Jarvis E.D."/>
            <person name="Hiller M."/>
            <person name="Vernes S.C."/>
            <person name="Myers E.W."/>
            <person name="Teeling E.C."/>
        </authorList>
    </citation>
    <scope>NUCLEOTIDE SEQUENCE [LARGE SCALE GENOMIC DNA]</scope>
    <source>
        <strain evidence="2">MPipKuh1</strain>
        <tissue evidence="2">Flight muscle</tissue>
    </source>
</reference>
<name>A0A7J7Y912_PIPKU</name>
<evidence type="ECO:0000256" key="1">
    <source>
        <dbReference type="SAM" id="MobiDB-lite"/>
    </source>
</evidence>
<evidence type="ECO:0000313" key="2">
    <source>
        <dbReference type="EMBL" id="KAF6358422.1"/>
    </source>
</evidence>
<comment type="caution">
    <text evidence="2">The sequence shown here is derived from an EMBL/GenBank/DDBJ whole genome shotgun (WGS) entry which is preliminary data.</text>
</comment>
<evidence type="ECO:0000313" key="3">
    <source>
        <dbReference type="Proteomes" id="UP000558488"/>
    </source>
</evidence>
<organism evidence="2 3">
    <name type="scientific">Pipistrellus kuhlii</name>
    <name type="common">Kuhl's pipistrelle</name>
    <dbReference type="NCBI Taxonomy" id="59472"/>
    <lineage>
        <taxon>Eukaryota</taxon>
        <taxon>Metazoa</taxon>
        <taxon>Chordata</taxon>
        <taxon>Craniata</taxon>
        <taxon>Vertebrata</taxon>
        <taxon>Euteleostomi</taxon>
        <taxon>Mammalia</taxon>
        <taxon>Eutheria</taxon>
        <taxon>Laurasiatheria</taxon>
        <taxon>Chiroptera</taxon>
        <taxon>Yangochiroptera</taxon>
        <taxon>Vespertilionidae</taxon>
        <taxon>Pipistrellus</taxon>
    </lineage>
</organism>
<feature type="region of interest" description="Disordered" evidence="1">
    <location>
        <begin position="126"/>
        <end position="146"/>
    </location>
</feature>
<dbReference type="EMBL" id="JACAGB010000006">
    <property type="protein sequence ID" value="KAF6358422.1"/>
    <property type="molecule type" value="Genomic_DNA"/>
</dbReference>
<protein>
    <submittedName>
        <fullName evidence="2">Uncharacterized protein</fullName>
    </submittedName>
</protein>
<accession>A0A7J7Y912</accession>
<dbReference type="AlphaFoldDB" id="A0A7J7Y912"/>
<feature type="compositionally biased region" description="Low complexity" evidence="1">
    <location>
        <begin position="83"/>
        <end position="100"/>
    </location>
</feature>
<feature type="compositionally biased region" description="Polar residues" evidence="1">
    <location>
        <begin position="32"/>
        <end position="41"/>
    </location>
</feature>
<sequence>MFHSKGSRPFVCKILTSTGGQTPPGRLALRGLSQSRAQTALPTANPNRRPPSPRRRTASGSSALSPPPPRRTRNQRLPQSSVPGRRPPAATGAASAPASRFQTLRPDVPGLAGGCTAWKEASVGFPGRLQRPRHRPGRGPPQRSRPGLLGVCVCVWTGPLSCGRGEAHTYG</sequence>
<proteinExistence type="predicted"/>